<dbReference type="EMBL" id="JRMW01000015">
    <property type="protein sequence ID" value="KGF05392.1"/>
    <property type="molecule type" value="Genomic_DNA"/>
</dbReference>
<dbReference type="Pfam" id="PF00005">
    <property type="entry name" value="ABC_tran"/>
    <property type="match status" value="1"/>
</dbReference>
<proteinExistence type="inferred from homology"/>
<dbReference type="eggNOG" id="COG1120">
    <property type="taxonomic scope" value="Bacteria"/>
</dbReference>
<protein>
    <submittedName>
        <fullName evidence="6">ABC transporter</fullName>
    </submittedName>
</protein>
<dbReference type="AlphaFoldDB" id="A0A095YFT7"/>
<keyword evidence="4" id="KW-0067">ATP-binding</keyword>
<gene>
    <name evidence="6" type="ORF">HMPREF1630_00770</name>
</gene>
<accession>A0A095YFT7</accession>
<comment type="caution">
    <text evidence="6">The sequence shown here is derived from an EMBL/GenBank/DDBJ whole genome shotgun (WGS) entry which is preliminary data.</text>
</comment>
<dbReference type="GO" id="GO:0005524">
    <property type="term" value="F:ATP binding"/>
    <property type="evidence" value="ECO:0007669"/>
    <property type="project" value="UniProtKB-KW"/>
</dbReference>
<name>A0A095YFT7_9FIRM</name>
<evidence type="ECO:0000256" key="4">
    <source>
        <dbReference type="ARBA" id="ARBA00022840"/>
    </source>
</evidence>
<evidence type="ECO:0000259" key="5">
    <source>
        <dbReference type="PROSITE" id="PS50893"/>
    </source>
</evidence>
<keyword evidence="2" id="KW-0813">Transport</keyword>
<dbReference type="PANTHER" id="PTHR42734">
    <property type="entry name" value="METAL TRANSPORT SYSTEM ATP-BINDING PROTEIN TM_0124-RELATED"/>
    <property type="match status" value="1"/>
</dbReference>
<evidence type="ECO:0000256" key="2">
    <source>
        <dbReference type="ARBA" id="ARBA00022448"/>
    </source>
</evidence>
<dbReference type="RefSeq" id="WP_037326109.1">
    <property type="nucleotide sequence ID" value="NZ_JRMW01000015.1"/>
</dbReference>
<dbReference type="SMART" id="SM00382">
    <property type="entry name" value="AAA"/>
    <property type="match status" value="1"/>
</dbReference>
<dbReference type="Proteomes" id="UP000029579">
    <property type="component" value="Unassembled WGS sequence"/>
</dbReference>
<dbReference type="OrthoDB" id="9787851at2"/>
<dbReference type="InterPro" id="IPR027417">
    <property type="entry name" value="P-loop_NTPase"/>
</dbReference>
<dbReference type="PANTHER" id="PTHR42734:SF6">
    <property type="entry name" value="MOLYBDATE IMPORT ATP-BINDING PROTEIN MOLC"/>
    <property type="match status" value="1"/>
</dbReference>
<dbReference type="SUPFAM" id="SSF52540">
    <property type="entry name" value="P-loop containing nucleoside triphosphate hydrolases"/>
    <property type="match status" value="1"/>
</dbReference>
<feature type="domain" description="ABC transporter" evidence="5">
    <location>
        <begin position="2"/>
        <end position="221"/>
    </location>
</feature>
<dbReference type="InterPro" id="IPR050153">
    <property type="entry name" value="Metal_Ion_Import_ABC"/>
</dbReference>
<evidence type="ECO:0000313" key="6">
    <source>
        <dbReference type="EMBL" id="KGF05392.1"/>
    </source>
</evidence>
<evidence type="ECO:0000313" key="7">
    <source>
        <dbReference type="Proteomes" id="UP000029579"/>
    </source>
</evidence>
<evidence type="ECO:0000256" key="1">
    <source>
        <dbReference type="ARBA" id="ARBA00005417"/>
    </source>
</evidence>
<dbReference type="InterPro" id="IPR003439">
    <property type="entry name" value="ABC_transporter-like_ATP-bd"/>
</dbReference>
<sequence length="236" mass="27151">MIKAKNLSISYDRKIIDDISFTVDAGKVNILMGRNGSGKSTILNAISGIKKYDGEIITDGKVSYLNQNINSKIRFTVFETILLGKVADLSLRITEEDVRDVEEIIDLLNIHEYRNKYINRLSGGEVQKVFIGQALVARPKILLLDEPVSALDLKNQYEIMRIIRDLTYKLKLTTLISLHQIALIEKFADNIILINDKKIYRQGPSKEVMDEKMFMDIFDMETDIRDFDGNRHIYFK</sequence>
<dbReference type="GO" id="GO:0016887">
    <property type="term" value="F:ATP hydrolysis activity"/>
    <property type="evidence" value="ECO:0007669"/>
    <property type="project" value="InterPro"/>
</dbReference>
<dbReference type="Gene3D" id="3.40.50.300">
    <property type="entry name" value="P-loop containing nucleotide triphosphate hydrolases"/>
    <property type="match status" value="1"/>
</dbReference>
<reference evidence="6 7" key="1">
    <citation type="submission" date="2014-07" db="EMBL/GenBank/DDBJ databases">
        <authorList>
            <person name="McCorrison J."/>
            <person name="Sanka R."/>
            <person name="Torralba M."/>
            <person name="Gillis M."/>
            <person name="Haft D.H."/>
            <person name="Methe B."/>
            <person name="Sutton G."/>
            <person name="Nelson K.E."/>
        </authorList>
    </citation>
    <scope>NUCLEOTIDE SEQUENCE [LARGE SCALE GENOMIC DNA]</scope>
    <source>
        <strain evidence="6 7">S7-1-13</strain>
    </source>
</reference>
<dbReference type="CDD" id="cd03214">
    <property type="entry name" value="ABC_Iron-Siderophores_B12_Hemin"/>
    <property type="match status" value="1"/>
</dbReference>
<organism evidence="6 7">
    <name type="scientific">Anaerococcus lactolyticus S7-1-13</name>
    <dbReference type="NCBI Taxonomy" id="1284686"/>
    <lineage>
        <taxon>Bacteria</taxon>
        <taxon>Bacillati</taxon>
        <taxon>Bacillota</taxon>
        <taxon>Tissierellia</taxon>
        <taxon>Tissierellales</taxon>
        <taxon>Peptoniphilaceae</taxon>
        <taxon>Anaerococcus</taxon>
    </lineage>
</organism>
<dbReference type="PROSITE" id="PS50893">
    <property type="entry name" value="ABC_TRANSPORTER_2"/>
    <property type="match status" value="1"/>
</dbReference>
<comment type="similarity">
    <text evidence="1">Belongs to the ABC transporter superfamily.</text>
</comment>
<evidence type="ECO:0000256" key="3">
    <source>
        <dbReference type="ARBA" id="ARBA00022741"/>
    </source>
</evidence>
<dbReference type="InterPro" id="IPR003593">
    <property type="entry name" value="AAA+_ATPase"/>
</dbReference>
<keyword evidence="3" id="KW-0547">Nucleotide-binding</keyword>